<keyword evidence="1" id="KW-0614">Plasmid</keyword>
<keyword evidence="2" id="KW-1185">Reference proteome</keyword>
<sequence>MFFHALRIHEITVLRHFKEHWQPEKLKSGSGVSDNYLFMAEIRIIIEHLNKFTCFYIYQIVAYA</sequence>
<evidence type="ECO:0000313" key="1">
    <source>
        <dbReference type="EMBL" id="ATF10152.1"/>
    </source>
</evidence>
<dbReference type="AlphaFoldDB" id="A0A291BAX9"/>
<dbReference type="EMBL" id="CP020661">
    <property type="protein sequence ID" value="ATF10152.1"/>
    <property type="molecule type" value="Genomic_DNA"/>
</dbReference>
<protein>
    <submittedName>
        <fullName evidence="1">Mobile element protein</fullName>
    </submittedName>
</protein>
<dbReference type="Proteomes" id="UP000218160">
    <property type="component" value="Plasmid pCC1"/>
</dbReference>
<name>A0A291BAX9_9GAMM</name>
<proteinExistence type="predicted"/>
<organism evidence="1 2">
    <name type="scientific">Candidatus Enterovibrio altilux</name>
    <dbReference type="NCBI Taxonomy" id="1927128"/>
    <lineage>
        <taxon>Bacteria</taxon>
        <taxon>Pseudomonadati</taxon>
        <taxon>Pseudomonadota</taxon>
        <taxon>Gammaproteobacteria</taxon>
        <taxon>Vibrionales</taxon>
        <taxon>Vibrionaceae</taxon>
        <taxon>Enterovibrio</taxon>
    </lineage>
</organism>
<gene>
    <name evidence="1" type="ORF">BTN50_1716</name>
</gene>
<dbReference type="KEGG" id="elux:BTN50_1716"/>
<evidence type="ECO:0000313" key="2">
    <source>
        <dbReference type="Proteomes" id="UP000218160"/>
    </source>
</evidence>
<geneLocation type="plasmid" evidence="2">
    <name>pcc1</name>
</geneLocation>
<accession>A0A291BAX9</accession>
<reference evidence="2" key="1">
    <citation type="submission" date="2017-04" db="EMBL/GenBank/DDBJ databases">
        <title>Genome evolution of the luminous symbionts of deep sea anglerfish.</title>
        <authorList>
            <person name="Hendry T.A."/>
        </authorList>
    </citation>
    <scope>NUCLEOTIDE SEQUENCE [LARGE SCALE GENOMIC DNA]</scope>
    <source>
        <plasmid evidence="2">pcc1</plasmid>
    </source>
</reference>